<evidence type="ECO:0000313" key="2">
    <source>
        <dbReference type="EMBL" id="OOR20193.1"/>
    </source>
</evidence>
<sequence length="63" mass="7024">MDPIKAGKYITYVAVVILLIFSMLLPYSLPKKIALIIFVLILGAISLGANKVVGRIYKKFKQK</sequence>
<feature type="transmembrane region" description="Helical" evidence="1">
    <location>
        <begin position="33"/>
        <end position="53"/>
    </location>
</feature>
<dbReference type="Proteomes" id="UP000222054">
    <property type="component" value="Unassembled WGS sequence"/>
</dbReference>
<evidence type="ECO:0000256" key="1">
    <source>
        <dbReference type="SAM" id="Phobius"/>
    </source>
</evidence>
<comment type="caution">
    <text evidence="2">The sequence shown here is derived from an EMBL/GenBank/DDBJ whole genome shotgun (WGS) entry which is preliminary data.</text>
</comment>
<evidence type="ECO:0000313" key="3">
    <source>
        <dbReference type="EMBL" id="PGM95817.1"/>
    </source>
</evidence>
<keyword evidence="1" id="KW-0472">Membrane</keyword>
<evidence type="ECO:0000313" key="4">
    <source>
        <dbReference type="Proteomes" id="UP000191124"/>
    </source>
</evidence>
<keyword evidence="1" id="KW-0812">Transmembrane</keyword>
<feature type="transmembrane region" description="Helical" evidence="1">
    <location>
        <begin position="9"/>
        <end position="27"/>
    </location>
</feature>
<accession>A0A1S9UDC9</accession>
<reference evidence="2 4" key="1">
    <citation type="submission" date="2017-01" db="EMBL/GenBank/DDBJ databases">
        <title>Bacillus cereus isolates.</title>
        <authorList>
            <person name="Beno S.M."/>
        </authorList>
    </citation>
    <scope>NUCLEOTIDE SEQUENCE [LARGE SCALE GENOMIC DNA]</scope>
    <source>
        <strain evidence="2 4">FSL M7-1219</strain>
    </source>
</reference>
<dbReference type="EMBL" id="NUHO01000028">
    <property type="protein sequence ID" value="PGM95817.1"/>
    <property type="molecule type" value="Genomic_DNA"/>
</dbReference>
<organism evidence="2 4">
    <name type="scientific">Bacillus cereus</name>
    <dbReference type="NCBI Taxonomy" id="1396"/>
    <lineage>
        <taxon>Bacteria</taxon>
        <taxon>Bacillati</taxon>
        <taxon>Bacillota</taxon>
        <taxon>Bacilli</taxon>
        <taxon>Bacillales</taxon>
        <taxon>Bacillaceae</taxon>
        <taxon>Bacillus</taxon>
        <taxon>Bacillus cereus group</taxon>
    </lineage>
</organism>
<dbReference type="EMBL" id="MUAL01000089">
    <property type="protein sequence ID" value="OOR20193.1"/>
    <property type="molecule type" value="Genomic_DNA"/>
</dbReference>
<dbReference type="RefSeq" id="WP_016512960.1">
    <property type="nucleotide sequence ID" value="NZ_MUAL01000089.1"/>
</dbReference>
<proteinExistence type="predicted"/>
<reference evidence="3 5" key="2">
    <citation type="submission" date="2017-09" db="EMBL/GenBank/DDBJ databases">
        <title>Large-scale bioinformatics analysis of Bacillus genomes uncovers conserved roles of natural products in bacterial physiology.</title>
        <authorList>
            <consortium name="Agbiome Team Llc"/>
            <person name="Bleich R.M."/>
            <person name="Grubbs K.J."/>
            <person name="Santa Maria K.C."/>
            <person name="Allen S.E."/>
            <person name="Farag S."/>
            <person name="Shank E.A."/>
            <person name="Bowers A."/>
        </authorList>
    </citation>
    <scope>NUCLEOTIDE SEQUENCE [LARGE SCALE GENOMIC DNA]</scope>
    <source>
        <strain evidence="3 5">AFS053130</strain>
    </source>
</reference>
<name>A0A1S9UDC9_BACCE</name>
<dbReference type="Proteomes" id="UP000191124">
    <property type="component" value="Unassembled WGS sequence"/>
</dbReference>
<protein>
    <recommendedName>
        <fullName evidence="6">Group-specific protein</fullName>
    </recommendedName>
</protein>
<evidence type="ECO:0000313" key="5">
    <source>
        <dbReference type="Proteomes" id="UP000222054"/>
    </source>
</evidence>
<evidence type="ECO:0008006" key="6">
    <source>
        <dbReference type="Google" id="ProtNLM"/>
    </source>
</evidence>
<keyword evidence="1" id="KW-1133">Transmembrane helix</keyword>
<gene>
    <name evidence="2" type="ORF">BW892_24590</name>
    <name evidence="3" type="ORF">CN958_06270</name>
</gene>
<dbReference type="AlphaFoldDB" id="A0A1S9UDC9"/>